<dbReference type="EMBL" id="JBHSOH010000028">
    <property type="protein sequence ID" value="MFC5849559.1"/>
    <property type="molecule type" value="Genomic_DNA"/>
</dbReference>
<dbReference type="InterPro" id="IPR013222">
    <property type="entry name" value="Glyco_hyd_98_carb-bd"/>
</dbReference>
<feature type="region of interest" description="Disordered" evidence="1">
    <location>
        <begin position="27"/>
        <end position="85"/>
    </location>
</feature>
<dbReference type="RefSeq" id="WP_380050806.1">
    <property type="nucleotide sequence ID" value="NZ_JBHSOH010000028.1"/>
</dbReference>
<organism evidence="4 5">
    <name type="scientific">Deinococcus petrolearius</name>
    <dbReference type="NCBI Taxonomy" id="1751295"/>
    <lineage>
        <taxon>Bacteria</taxon>
        <taxon>Thermotogati</taxon>
        <taxon>Deinococcota</taxon>
        <taxon>Deinococci</taxon>
        <taxon>Deinococcales</taxon>
        <taxon>Deinococcaceae</taxon>
        <taxon>Deinococcus</taxon>
    </lineage>
</organism>
<evidence type="ECO:0000256" key="2">
    <source>
        <dbReference type="SAM" id="SignalP"/>
    </source>
</evidence>
<evidence type="ECO:0000313" key="4">
    <source>
        <dbReference type="EMBL" id="MFC5849559.1"/>
    </source>
</evidence>
<protein>
    <submittedName>
        <fullName evidence="4">NPCBM/NEW2 domain-containing protein</fullName>
    </submittedName>
</protein>
<evidence type="ECO:0000256" key="1">
    <source>
        <dbReference type="SAM" id="MobiDB-lite"/>
    </source>
</evidence>
<dbReference type="SMART" id="SM00776">
    <property type="entry name" value="NPCBM"/>
    <property type="match status" value="1"/>
</dbReference>
<feature type="compositionally biased region" description="Low complexity" evidence="1">
    <location>
        <begin position="32"/>
        <end position="45"/>
    </location>
</feature>
<evidence type="ECO:0000259" key="3">
    <source>
        <dbReference type="SMART" id="SM00776"/>
    </source>
</evidence>
<dbReference type="Pfam" id="PF08305">
    <property type="entry name" value="NPCBM"/>
    <property type="match status" value="1"/>
</dbReference>
<keyword evidence="2" id="KW-0732">Signal</keyword>
<dbReference type="InterPro" id="IPR038637">
    <property type="entry name" value="NPCBM_sf"/>
</dbReference>
<evidence type="ECO:0000313" key="5">
    <source>
        <dbReference type="Proteomes" id="UP001595979"/>
    </source>
</evidence>
<feature type="non-terminal residue" evidence="4">
    <location>
        <position position="162"/>
    </location>
</feature>
<dbReference type="InterPro" id="IPR008979">
    <property type="entry name" value="Galactose-bd-like_sf"/>
</dbReference>
<accession>A0ABW1DMJ0</accession>
<dbReference type="Gene3D" id="2.60.120.1060">
    <property type="entry name" value="NPCBM/NEW2 domain"/>
    <property type="match status" value="1"/>
</dbReference>
<reference evidence="5" key="1">
    <citation type="journal article" date="2019" name="Int. J. Syst. Evol. Microbiol.">
        <title>The Global Catalogue of Microorganisms (GCM) 10K type strain sequencing project: providing services to taxonomists for standard genome sequencing and annotation.</title>
        <authorList>
            <consortium name="The Broad Institute Genomics Platform"/>
            <consortium name="The Broad Institute Genome Sequencing Center for Infectious Disease"/>
            <person name="Wu L."/>
            <person name="Ma J."/>
        </authorList>
    </citation>
    <scope>NUCLEOTIDE SEQUENCE [LARGE SCALE GENOMIC DNA]</scope>
    <source>
        <strain evidence="5">CGMCC 1.15053</strain>
    </source>
</reference>
<feature type="chain" id="PRO_5046281376" evidence="2">
    <location>
        <begin position="32"/>
        <end position="162"/>
    </location>
</feature>
<name>A0ABW1DMJ0_9DEIO</name>
<proteinExistence type="predicted"/>
<comment type="caution">
    <text evidence="4">The sequence shown here is derived from an EMBL/GenBank/DDBJ whole genome shotgun (WGS) entry which is preliminary data.</text>
</comment>
<dbReference type="Proteomes" id="UP001595979">
    <property type="component" value="Unassembled WGS sequence"/>
</dbReference>
<dbReference type="SUPFAM" id="SSF49785">
    <property type="entry name" value="Galactose-binding domain-like"/>
    <property type="match status" value="1"/>
</dbReference>
<gene>
    <name evidence="4" type="ORF">ACFPQ6_14730</name>
</gene>
<dbReference type="PROSITE" id="PS51257">
    <property type="entry name" value="PROKAR_LIPOPROTEIN"/>
    <property type="match status" value="1"/>
</dbReference>
<feature type="domain" description="Glycosyl hydrolase family 98 putative carbohydrate-binding module" evidence="3">
    <location>
        <begin position="86"/>
        <end position="162"/>
    </location>
</feature>
<feature type="signal peptide" evidence="2">
    <location>
        <begin position="1"/>
        <end position="31"/>
    </location>
</feature>
<sequence>MRQFPRLFGRAAALSALLALAACSRSGPAQNAVPDPAPAATDPYAGGQSFPWTDRLGPSGADPYAGNQSWPWTGPRSPAALGAAAQDGENVLSDLSWTSATNAWGPVERNQSNGDRFATDGRSLTIGGQVYAKGLGVHANSEISYALGAMCNLFTAQVGVDD</sequence>
<keyword evidence="5" id="KW-1185">Reference proteome</keyword>